<feature type="compositionally biased region" description="Low complexity" evidence="1">
    <location>
        <begin position="7"/>
        <end position="27"/>
    </location>
</feature>
<feature type="compositionally biased region" description="Basic and acidic residues" evidence="1">
    <location>
        <begin position="370"/>
        <end position="379"/>
    </location>
</feature>
<feature type="compositionally biased region" description="Acidic residues" evidence="1">
    <location>
        <begin position="251"/>
        <end position="262"/>
    </location>
</feature>
<evidence type="ECO:0000313" key="3">
    <source>
        <dbReference type="Proteomes" id="UP001456524"/>
    </source>
</evidence>
<feature type="compositionally biased region" description="Gly residues" evidence="1">
    <location>
        <begin position="207"/>
        <end position="220"/>
    </location>
</feature>
<feature type="compositionally biased region" description="Low complexity" evidence="1">
    <location>
        <begin position="64"/>
        <end position="91"/>
    </location>
</feature>
<feature type="compositionally biased region" description="Basic and acidic residues" evidence="1">
    <location>
        <begin position="263"/>
        <end position="292"/>
    </location>
</feature>
<accession>A0ABR1XFW2</accession>
<feature type="compositionally biased region" description="Polar residues" evidence="1">
    <location>
        <begin position="51"/>
        <end position="62"/>
    </location>
</feature>
<feature type="compositionally biased region" description="Polar residues" evidence="1">
    <location>
        <begin position="503"/>
        <end position="518"/>
    </location>
</feature>
<feature type="region of interest" description="Disordered" evidence="1">
    <location>
        <begin position="131"/>
        <end position="292"/>
    </location>
</feature>
<feature type="compositionally biased region" description="Low complexity" evidence="1">
    <location>
        <begin position="146"/>
        <end position="158"/>
    </location>
</feature>
<dbReference type="EMBL" id="JBBWUH010000014">
    <property type="protein sequence ID" value="KAK8152615.1"/>
    <property type="molecule type" value="Genomic_DNA"/>
</dbReference>
<sequence>MLASRWATPPAADSAKPDAAQPQHQQTSPPPTSQPAETTDDLSAARDGSTAPENDSLEQPTPQSAPSIGAAADATDASLSSSFAAAPAAAPDAPAVYSLDLDPMADEFAQTREDDDLFDDDFTPVAEPVVEVDLTPVPIDDDEASSPDVAVPAASPTVLGSGAPTHHSSGPVDAVPRPPPTGPSAGARGARDGGFRGRGRGNHRGARGGARGGAQGGLSGLAGSRFAPSSPANGAENKEKEVVQSSGSAEVEGEQVASDEQDGEKKDAAGKAVRKEGAVRGDRSATGGIKKERLTEEQLAARMTAIKLKNESLTAAHARAEADLAQYQKREAEAAAKAAQRAKAERQNRQVMMGERERNRMRKLNAVSGREWDVDKEEGFGGTERGARGARRGAHGGVVGSRGAPGNEAEVDQQPASVDSHDKTHAPQPGGGRGGRGGRRGGGRRASGGGNHAPAASTTAPQSVPTAADFPDLPLASATAAPSSKTDNAAAAPQLSFPKTAKEATNGTPAATDLSTAQKEVDTTAPNNADDKTAAAAQEKTEEKRPEPPARLESFGVSALKGTSWADQVDGEE</sequence>
<proteinExistence type="predicted"/>
<feature type="region of interest" description="Disordered" evidence="1">
    <location>
        <begin position="335"/>
        <end position="573"/>
    </location>
</feature>
<name>A0ABR1XFW2_9PEZI</name>
<organism evidence="2 3">
    <name type="scientific">Phyllosticta citrichinensis</name>
    <dbReference type="NCBI Taxonomy" id="1130410"/>
    <lineage>
        <taxon>Eukaryota</taxon>
        <taxon>Fungi</taxon>
        <taxon>Dikarya</taxon>
        <taxon>Ascomycota</taxon>
        <taxon>Pezizomycotina</taxon>
        <taxon>Dothideomycetes</taxon>
        <taxon>Dothideomycetes incertae sedis</taxon>
        <taxon>Botryosphaeriales</taxon>
        <taxon>Phyllostictaceae</taxon>
        <taxon>Phyllosticta</taxon>
    </lineage>
</organism>
<feature type="compositionally biased region" description="Polar residues" evidence="1">
    <location>
        <begin position="456"/>
        <end position="465"/>
    </location>
</feature>
<reference evidence="2 3" key="1">
    <citation type="journal article" date="2022" name="G3 (Bethesda)">
        <title>Enemy or ally: a genomic approach to elucidate the lifestyle of Phyllosticta citrichinaensis.</title>
        <authorList>
            <person name="Buijs V.A."/>
            <person name="Groenewald J.Z."/>
            <person name="Haridas S."/>
            <person name="LaButti K.M."/>
            <person name="Lipzen A."/>
            <person name="Martin F.M."/>
            <person name="Barry K."/>
            <person name="Grigoriev I.V."/>
            <person name="Crous P.W."/>
            <person name="Seidl M.F."/>
        </authorList>
    </citation>
    <scope>NUCLEOTIDE SEQUENCE [LARGE SCALE GENOMIC DNA]</scope>
    <source>
        <strain evidence="2 3">CBS 129764</strain>
    </source>
</reference>
<protein>
    <submittedName>
        <fullName evidence="2">Uncharacterized protein</fullName>
    </submittedName>
</protein>
<comment type="caution">
    <text evidence="2">The sequence shown here is derived from an EMBL/GenBank/DDBJ whole genome shotgun (WGS) entry which is preliminary data.</text>
</comment>
<feature type="compositionally biased region" description="Low complexity" evidence="1">
    <location>
        <begin position="471"/>
        <end position="487"/>
    </location>
</feature>
<feature type="region of interest" description="Disordered" evidence="1">
    <location>
        <begin position="1"/>
        <end position="91"/>
    </location>
</feature>
<evidence type="ECO:0000256" key="1">
    <source>
        <dbReference type="SAM" id="MobiDB-lite"/>
    </source>
</evidence>
<dbReference type="Proteomes" id="UP001456524">
    <property type="component" value="Unassembled WGS sequence"/>
</dbReference>
<gene>
    <name evidence="2" type="ORF">IWX90DRAFT_84716</name>
</gene>
<keyword evidence="3" id="KW-1185">Reference proteome</keyword>
<feature type="compositionally biased region" description="Basic residues" evidence="1">
    <location>
        <begin position="197"/>
        <end position="206"/>
    </location>
</feature>
<feature type="compositionally biased region" description="Basic and acidic residues" evidence="1">
    <location>
        <begin position="529"/>
        <end position="550"/>
    </location>
</feature>
<evidence type="ECO:0000313" key="2">
    <source>
        <dbReference type="EMBL" id="KAK8152615.1"/>
    </source>
</evidence>
<feature type="compositionally biased region" description="Basic and acidic residues" evidence="1">
    <location>
        <begin position="342"/>
        <end position="358"/>
    </location>
</feature>